<dbReference type="Pfam" id="PF10417">
    <property type="entry name" value="1-cysPrx_C"/>
    <property type="match status" value="1"/>
</dbReference>
<comment type="similarity">
    <text evidence="1">Belongs to the peroxiredoxin family. AhpC/Prx1 subfamily.</text>
</comment>
<organism evidence="12 13">
    <name type="scientific">Sulfobacillus acidophilus (strain ATCC 700253 / DSM 10332 / NAL)</name>
    <dbReference type="NCBI Taxonomy" id="679936"/>
    <lineage>
        <taxon>Bacteria</taxon>
        <taxon>Bacillati</taxon>
        <taxon>Bacillota</taxon>
        <taxon>Clostridia</taxon>
        <taxon>Eubacteriales</taxon>
        <taxon>Clostridiales Family XVII. Incertae Sedis</taxon>
        <taxon>Sulfobacillus</taxon>
    </lineage>
</organism>
<keyword evidence="5 9" id="KW-0560">Oxidoreductase</keyword>
<dbReference type="InterPro" id="IPR022915">
    <property type="entry name" value="Peroxiredoxin_TDXH"/>
</dbReference>
<evidence type="ECO:0000256" key="8">
    <source>
        <dbReference type="ARBA" id="ARBA00037420"/>
    </source>
</evidence>
<dbReference type="PIRSF" id="PIRSF000239">
    <property type="entry name" value="AHPC"/>
    <property type="match status" value="1"/>
</dbReference>
<feature type="active site" description="Cysteine sulfenic acid (-SOH) intermediate" evidence="9">
    <location>
        <position position="54"/>
    </location>
</feature>
<dbReference type="InterPro" id="IPR050217">
    <property type="entry name" value="Peroxiredoxin"/>
</dbReference>
<proteinExistence type="inferred from homology"/>
<evidence type="ECO:0000256" key="4">
    <source>
        <dbReference type="ARBA" id="ARBA00022862"/>
    </source>
</evidence>
<evidence type="ECO:0000256" key="7">
    <source>
        <dbReference type="ARBA" id="ARBA00025719"/>
    </source>
</evidence>
<accession>G8U0N2</accession>
<keyword evidence="2 9" id="KW-0963">Cytoplasm</keyword>
<evidence type="ECO:0000256" key="6">
    <source>
        <dbReference type="ARBA" id="ARBA00023284"/>
    </source>
</evidence>
<dbReference type="EMBL" id="CP003179">
    <property type="protein sequence ID" value="AEW04254.1"/>
    <property type="molecule type" value="Genomic_DNA"/>
</dbReference>
<dbReference type="InterPro" id="IPR013766">
    <property type="entry name" value="Thioredoxin_domain"/>
</dbReference>
<protein>
    <recommendedName>
        <fullName evidence="9">Peroxiredoxin</fullName>
        <ecNumber evidence="9">1.11.1.24</ecNumber>
    </recommendedName>
    <alternativeName>
        <fullName evidence="9">Thioredoxin-dependent peroxiredoxin</fullName>
    </alternativeName>
</protein>
<evidence type="ECO:0000259" key="11">
    <source>
        <dbReference type="PROSITE" id="PS51352"/>
    </source>
</evidence>
<comment type="subunit">
    <text evidence="9">Homodecamer. Pentamer of dimers that assemble into a ring structure.</text>
</comment>
<comment type="similarity">
    <text evidence="7 9">Belongs to the peroxiredoxin family. Prx6 subfamily.</text>
</comment>
<dbReference type="KEGG" id="sap:Sulac_0747"/>
<evidence type="ECO:0000256" key="2">
    <source>
        <dbReference type="ARBA" id="ARBA00022490"/>
    </source>
</evidence>
<reference evidence="13" key="1">
    <citation type="submission" date="2011-12" db="EMBL/GenBank/DDBJ databases">
        <title>The complete genome of chromosome of Sulfobacillus acidophilus DSM 10332.</title>
        <authorList>
            <person name="Lucas S."/>
            <person name="Han J."/>
            <person name="Lapidus A."/>
            <person name="Bruce D."/>
            <person name="Goodwin L."/>
            <person name="Pitluck S."/>
            <person name="Peters L."/>
            <person name="Kyrpides N."/>
            <person name="Mavromatis K."/>
            <person name="Ivanova N."/>
            <person name="Mikhailova N."/>
            <person name="Chertkov O."/>
            <person name="Saunders E."/>
            <person name="Detter J.C."/>
            <person name="Tapia R."/>
            <person name="Han C."/>
            <person name="Land M."/>
            <person name="Hauser L."/>
            <person name="Markowitz V."/>
            <person name="Cheng J.-F."/>
            <person name="Hugenholtz P."/>
            <person name="Woyke T."/>
            <person name="Wu D."/>
            <person name="Pukall R."/>
            <person name="Gehrich-Schroeter G."/>
            <person name="Schneider S."/>
            <person name="Klenk H.-P."/>
            <person name="Eisen J.A."/>
        </authorList>
    </citation>
    <scope>NUCLEOTIDE SEQUENCE [LARGE SCALE GENOMIC DNA]</scope>
    <source>
        <strain evidence="13">ATCC 700253 / DSM 10332 / NAL</strain>
    </source>
</reference>
<dbReference type="FunFam" id="3.40.30.10:FF:000011">
    <property type="entry name" value="Peroxiredoxin PRX1"/>
    <property type="match status" value="1"/>
</dbReference>
<dbReference type="InterPro" id="IPR019479">
    <property type="entry name" value="Peroxiredoxin_C"/>
</dbReference>
<dbReference type="AlphaFoldDB" id="G8U0N2"/>
<keyword evidence="13" id="KW-1185">Reference proteome</keyword>
<evidence type="ECO:0000256" key="1">
    <source>
        <dbReference type="ARBA" id="ARBA00009796"/>
    </source>
</evidence>
<dbReference type="InterPro" id="IPR045020">
    <property type="entry name" value="PRX_1cys"/>
</dbReference>
<dbReference type="STRING" id="679936.Sulac_0747"/>
<dbReference type="HAMAP" id="MF_00401">
    <property type="entry name" value="Peroxiredoxin"/>
    <property type="match status" value="1"/>
</dbReference>
<evidence type="ECO:0000256" key="3">
    <source>
        <dbReference type="ARBA" id="ARBA00022559"/>
    </source>
</evidence>
<dbReference type="NCBIfam" id="NF009668">
    <property type="entry name" value="PRK13189.1"/>
    <property type="match status" value="1"/>
</dbReference>
<dbReference type="HOGENOM" id="CLU_042529_4_4_9"/>
<evidence type="ECO:0000256" key="5">
    <source>
        <dbReference type="ARBA" id="ARBA00023002"/>
    </source>
</evidence>
<reference evidence="12 13" key="2">
    <citation type="journal article" date="2012" name="Stand. Genomic Sci.">
        <title>Complete genome sequence of the moderately thermophilic mineral-sulfide-oxidizing firmicute Sulfobacillus acidophilus type strain (NAL(T)).</title>
        <authorList>
            <person name="Anderson I."/>
            <person name="Chertkov O."/>
            <person name="Chen A."/>
            <person name="Saunders E."/>
            <person name="Lapidus A."/>
            <person name="Nolan M."/>
            <person name="Lucas S."/>
            <person name="Hammon N."/>
            <person name="Deshpande S."/>
            <person name="Cheng J.F."/>
            <person name="Han C."/>
            <person name="Tapia R."/>
            <person name="Goodwin L.A."/>
            <person name="Pitluck S."/>
            <person name="Liolios K."/>
            <person name="Pagani I."/>
            <person name="Ivanova N."/>
            <person name="Mikhailova N."/>
            <person name="Pati A."/>
            <person name="Palaniappan K."/>
            <person name="Land M."/>
            <person name="Pan C."/>
            <person name="Rohde M."/>
            <person name="Pukall R."/>
            <person name="Goker M."/>
            <person name="Detter J.C."/>
            <person name="Woyke T."/>
            <person name="Bristow J."/>
            <person name="Eisen J.A."/>
            <person name="Markowitz V."/>
            <person name="Hugenholtz P."/>
            <person name="Kyrpides N.C."/>
            <person name="Klenk H.P."/>
            <person name="Mavromatis K."/>
        </authorList>
    </citation>
    <scope>NUCLEOTIDE SEQUENCE [LARGE SCALE GENOMIC DNA]</scope>
    <source>
        <strain evidence="13">ATCC 700253 / DSM 10332 / NAL</strain>
    </source>
</reference>
<comment type="catalytic activity">
    <reaction evidence="9">
        <text>a hydroperoxide + [thioredoxin]-dithiol = an alcohol + [thioredoxin]-disulfide + H2O</text>
        <dbReference type="Rhea" id="RHEA:62620"/>
        <dbReference type="Rhea" id="RHEA-COMP:10698"/>
        <dbReference type="Rhea" id="RHEA-COMP:10700"/>
        <dbReference type="ChEBI" id="CHEBI:15377"/>
        <dbReference type="ChEBI" id="CHEBI:29950"/>
        <dbReference type="ChEBI" id="CHEBI:30879"/>
        <dbReference type="ChEBI" id="CHEBI:35924"/>
        <dbReference type="ChEBI" id="CHEBI:50058"/>
        <dbReference type="EC" id="1.11.1.24"/>
    </reaction>
</comment>
<dbReference type="GO" id="GO:0008379">
    <property type="term" value="F:thioredoxin peroxidase activity"/>
    <property type="evidence" value="ECO:0007669"/>
    <property type="project" value="TreeGrafter"/>
</dbReference>
<dbReference type="InterPro" id="IPR000866">
    <property type="entry name" value="AhpC/TSA"/>
</dbReference>
<dbReference type="PATRIC" id="fig|679936.5.peg.795"/>
<evidence type="ECO:0000313" key="12">
    <source>
        <dbReference type="EMBL" id="AEW04254.1"/>
    </source>
</evidence>
<comment type="caution">
    <text evidence="9">Lacks conserved residue(s) required for the propagation of feature annotation.</text>
</comment>
<dbReference type="PANTHER" id="PTHR10681">
    <property type="entry name" value="THIOREDOXIN PEROXIDASE"/>
    <property type="match status" value="1"/>
</dbReference>
<dbReference type="Pfam" id="PF00578">
    <property type="entry name" value="AhpC-TSA"/>
    <property type="match status" value="1"/>
</dbReference>
<dbReference type="InterPro" id="IPR036249">
    <property type="entry name" value="Thioredoxin-like_sf"/>
</dbReference>
<feature type="active site" description="Cysteine sulfenic acid (-SOH) intermediate; for peroxidase activity" evidence="10">
    <location>
        <position position="54"/>
    </location>
</feature>
<comment type="miscellaneous">
    <text evidence="9">The active site is a conserved redox-active cysteine residue, the peroxidatic cysteine (C(P)), which makes the nucleophilic attack on the peroxide substrate. The peroxide oxidizes the C(P)-SH to cysteine sulfenic acid (C(P)-SOH), which then reacts with another cysteine residue, the resolving cysteine (C(R)), to form a disulfide bridge. The disulfide is subsequently reduced by an appropriate electron donor to complete the catalytic cycle. In this 1-Cys peroxiredoxin, no C(R) is present and C(P) instead forms a disulfide with a cysteine from another protein or with a small thiol molecule.</text>
</comment>
<comment type="function">
    <text evidence="8 9">Thiol-specific peroxidase that catalyzes the reduction of hydrogen peroxide and organic hydroperoxides to water and alcohols, respectively. Plays a role in cell protection against oxidative stress by detoxifying peroxides.</text>
</comment>
<dbReference type="PANTHER" id="PTHR10681:SF128">
    <property type="entry name" value="THIOREDOXIN-DEPENDENT PEROXIDE REDUCTASE, MITOCHONDRIAL"/>
    <property type="match status" value="1"/>
</dbReference>
<dbReference type="GO" id="GO:0045454">
    <property type="term" value="P:cell redox homeostasis"/>
    <property type="evidence" value="ECO:0007669"/>
    <property type="project" value="TreeGrafter"/>
</dbReference>
<dbReference type="GO" id="GO:0005829">
    <property type="term" value="C:cytosol"/>
    <property type="evidence" value="ECO:0007669"/>
    <property type="project" value="TreeGrafter"/>
</dbReference>
<dbReference type="Gene3D" id="3.40.30.10">
    <property type="entry name" value="Glutaredoxin"/>
    <property type="match status" value="1"/>
</dbReference>
<gene>
    <name evidence="12" type="ordered locus">Sulac_0747</name>
</gene>
<evidence type="ECO:0000256" key="10">
    <source>
        <dbReference type="PIRSR" id="PIRSR000239-1"/>
    </source>
</evidence>
<dbReference type="Proteomes" id="UP000005439">
    <property type="component" value="Chromosome"/>
</dbReference>
<dbReference type="EC" id="1.11.1.24" evidence="9"/>
<keyword evidence="6 9" id="KW-0676">Redox-active center</keyword>
<evidence type="ECO:0000313" key="13">
    <source>
        <dbReference type="Proteomes" id="UP000005439"/>
    </source>
</evidence>
<evidence type="ECO:0000256" key="9">
    <source>
        <dbReference type="HAMAP-Rule" id="MF_00401"/>
    </source>
</evidence>
<dbReference type="CDD" id="cd03016">
    <property type="entry name" value="PRX_1cys"/>
    <property type="match status" value="1"/>
</dbReference>
<dbReference type="SUPFAM" id="SSF52833">
    <property type="entry name" value="Thioredoxin-like"/>
    <property type="match status" value="1"/>
</dbReference>
<sequence length="219" mass="24801">MTEGMVEPVYRLPRINEPAPEFEADSTHGKIRLSDFRGKWVMLFSHPADFTPVCTTEFVAFARAFDEFEKRQVQLIGLSVDSVPAHLAWVHAIQEELGVHIPFPIIADIKMDVAQRYGMIHPGDSTTAAVRSVFFIDPDGLIRAMIYYPLSLGRSVTELLRVIDGLQFNYREKLSTPADWTPGQPAVYPAPNTQEQMEQRIKEDAGKPNLKAWWLKTTS</sequence>
<feature type="binding site" evidence="9">
    <location>
        <position position="131"/>
    </location>
    <ligand>
        <name>substrate</name>
    </ligand>
</feature>
<dbReference type="GO" id="GO:0006979">
    <property type="term" value="P:response to oxidative stress"/>
    <property type="evidence" value="ECO:0007669"/>
    <property type="project" value="TreeGrafter"/>
</dbReference>
<dbReference type="InterPro" id="IPR024706">
    <property type="entry name" value="Peroxiredoxin_AhpC-typ"/>
</dbReference>
<dbReference type="PROSITE" id="PS51352">
    <property type="entry name" value="THIOREDOXIN_2"/>
    <property type="match status" value="1"/>
</dbReference>
<feature type="domain" description="Thioredoxin" evidence="11">
    <location>
        <begin position="13"/>
        <end position="168"/>
    </location>
</feature>
<dbReference type="GO" id="GO:0042744">
    <property type="term" value="P:hydrogen peroxide catabolic process"/>
    <property type="evidence" value="ECO:0007669"/>
    <property type="project" value="TreeGrafter"/>
</dbReference>
<keyword evidence="3 9" id="KW-0575">Peroxidase</keyword>
<keyword evidence="4 9" id="KW-0049">Antioxidant</keyword>
<dbReference type="GO" id="GO:0033554">
    <property type="term" value="P:cellular response to stress"/>
    <property type="evidence" value="ECO:0007669"/>
    <property type="project" value="TreeGrafter"/>
</dbReference>
<comment type="subcellular location">
    <subcellularLocation>
        <location evidence="9">Cytoplasm</location>
    </subcellularLocation>
</comment>
<name>G8U0N2_SULAD</name>